<evidence type="ECO:0000313" key="5">
    <source>
        <dbReference type="Proteomes" id="UP000031408"/>
    </source>
</evidence>
<feature type="domain" description="Nucleotidyl transferase" evidence="3">
    <location>
        <begin position="2"/>
        <end position="231"/>
    </location>
</feature>
<evidence type="ECO:0000313" key="4">
    <source>
        <dbReference type="EMBL" id="KIC94693.1"/>
    </source>
</evidence>
<dbReference type="Gene3D" id="3.90.550.10">
    <property type="entry name" value="Spore Coat Polysaccharide Biosynthesis Protein SpsA, Chain A"/>
    <property type="match status" value="1"/>
</dbReference>
<keyword evidence="5" id="KW-1185">Reference proteome</keyword>
<keyword evidence="1 4" id="KW-0808">Transferase</keyword>
<dbReference type="AlphaFoldDB" id="A0A0C1LHA7"/>
<evidence type="ECO:0000256" key="2">
    <source>
        <dbReference type="ARBA" id="ARBA00022695"/>
    </source>
</evidence>
<sequence length="238" mass="26757">MKGMIFSAGLGTRFKPWTDKHPKALAPVNGKSLLQRNIEYFQRFGINEVVVNVHHFADQIIDAVEANNGWGSKVLISDEKDEVLETGGGLLKARPLLESDEPFVTINADILTDLDLNQLLAFHHKEEALISFGVTGRKTSRYFLFDEDKKLCGWTNTKSGERRISIDKPGLEEWAYSCVVVFEPQVFSLIRQRGKFSLVDTYLDLAKEHKIMGFDHSGDKLVDVGKPDSIAIAEELFS</sequence>
<dbReference type="GO" id="GO:0016779">
    <property type="term" value="F:nucleotidyltransferase activity"/>
    <property type="evidence" value="ECO:0007669"/>
    <property type="project" value="UniProtKB-KW"/>
</dbReference>
<dbReference type="InterPro" id="IPR029044">
    <property type="entry name" value="Nucleotide-diphossugar_trans"/>
</dbReference>
<name>A0A0C1LHA7_9BACT</name>
<dbReference type="PANTHER" id="PTHR43584">
    <property type="entry name" value="NUCLEOTIDYL TRANSFERASE"/>
    <property type="match status" value="1"/>
</dbReference>
<proteinExistence type="predicted"/>
<dbReference type="OrthoDB" id="9813880at2"/>
<dbReference type="EMBL" id="JSVC01000010">
    <property type="protein sequence ID" value="KIC94693.1"/>
    <property type="molecule type" value="Genomic_DNA"/>
</dbReference>
<dbReference type="PANTHER" id="PTHR43584:SF8">
    <property type="entry name" value="N-ACETYLMURAMATE ALPHA-1-PHOSPHATE URIDYLYLTRANSFERASE"/>
    <property type="match status" value="1"/>
</dbReference>
<dbReference type="RefSeq" id="WP_039139331.1">
    <property type="nucleotide sequence ID" value="NZ_JSVC01000010.1"/>
</dbReference>
<accession>A0A0C1LHA7</accession>
<evidence type="ECO:0000256" key="1">
    <source>
        <dbReference type="ARBA" id="ARBA00022679"/>
    </source>
</evidence>
<gene>
    <name evidence="4" type="ORF">OI18_09375</name>
</gene>
<protein>
    <submittedName>
        <fullName evidence="4">Nucleotidyltransferase</fullName>
    </submittedName>
</protein>
<dbReference type="SUPFAM" id="SSF53448">
    <property type="entry name" value="Nucleotide-diphospho-sugar transferases"/>
    <property type="match status" value="1"/>
</dbReference>
<dbReference type="Pfam" id="PF00483">
    <property type="entry name" value="NTP_transferase"/>
    <property type="match status" value="1"/>
</dbReference>
<evidence type="ECO:0000259" key="3">
    <source>
        <dbReference type="Pfam" id="PF00483"/>
    </source>
</evidence>
<dbReference type="Proteomes" id="UP000031408">
    <property type="component" value="Unassembled WGS sequence"/>
</dbReference>
<reference evidence="4 5" key="1">
    <citation type="submission" date="2014-11" db="EMBL/GenBank/DDBJ databases">
        <title>Genome sequence of Flavihumibacter solisilvae 3-3.</title>
        <authorList>
            <person name="Zhou G."/>
            <person name="Li M."/>
            <person name="Wang G."/>
        </authorList>
    </citation>
    <scope>NUCLEOTIDE SEQUENCE [LARGE SCALE GENOMIC DNA]</scope>
    <source>
        <strain evidence="4 5">3-3</strain>
    </source>
</reference>
<dbReference type="InterPro" id="IPR005835">
    <property type="entry name" value="NTP_transferase_dom"/>
</dbReference>
<keyword evidence="2" id="KW-0548">Nucleotidyltransferase</keyword>
<dbReference type="InterPro" id="IPR050065">
    <property type="entry name" value="GlmU-like"/>
</dbReference>
<organism evidence="4 5">
    <name type="scientific">Flavihumibacter solisilvae</name>
    <dbReference type="NCBI Taxonomy" id="1349421"/>
    <lineage>
        <taxon>Bacteria</taxon>
        <taxon>Pseudomonadati</taxon>
        <taxon>Bacteroidota</taxon>
        <taxon>Chitinophagia</taxon>
        <taxon>Chitinophagales</taxon>
        <taxon>Chitinophagaceae</taxon>
        <taxon>Flavihumibacter</taxon>
    </lineage>
</organism>
<comment type="caution">
    <text evidence="4">The sequence shown here is derived from an EMBL/GenBank/DDBJ whole genome shotgun (WGS) entry which is preliminary data.</text>
</comment>
<dbReference type="STRING" id="1349421.OI18_09375"/>